<dbReference type="Pfam" id="PF07690">
    <property type="entry name" value="MFS_1"/>
    <property type="match status" value="1"/>
</dbReference>
<evidence type="ECO:0000256" key="5">
    <source>
        <dbReference type="ARBA" id="ARBA00022989"/>
    </source>
</evidence>
<keyword evidence="4 7" id="KW-0812">Transmembrane</keyword>
<feature type="transmembrane region" description="Helical" evidence="7">
    <location>
        <begin position="444"/>
        <end position="465"/>
    </location>
</feature>
<keyword evidence="6 7" id="KW-0472">Membrane</keyword>
<keyword evidence="3" id="KW-0813">Transport</keyword>
<comment type="caution">
    <text evidence="9">The sequence shown here is derived from an EMBL/GenBank/DDBJ whole genome shotgun (WGS) entry which is preliminary data.</text>
</comment>
<dbReference type="FunFam" id="1.20.1250.20:FF:000013">
    <property type="entry name" value="MFS general substrate transporter"/>
    <property type="match status" value="1"/>
</dbReference>
<dbReference type="InterPro" id="IPR036259">
    <property type="entry name" value="MFS_trans_sf"/>
</dbReference>
<dbReference type="InterPro" id="IPR011701">
    <property type="entry name" value="MFS"/>
</dbReference>
<dbReference type="PROSITE" id="PS50850">
    <property type="entry name" value="MFS"/>
    <property type="match status" value="1"/>
</dbReference>
<evidence type="ECO:0000313" key="9">
    <source>
        <dbReference type="EMBL" id="KAJ5438008.1"/>
    </source>
</evidence>
<evidence type="ECO:0000256" key="2">
    <source>
        <dbReference type="ARBA" id="ARBA00008335"/>
    </source>
</evidence>
<feature type="transmembrane region" description="Helical" evidence="7">
    <location>
        <begin position="355"/>
        <end position="375"/>
    </location>
</feature>
<keyword evidence="5 7" id="KW-1133">Transmembrane helix</keyword>
<keyword evidence="10" id="KW-1185">Reference proteome</keyword>
<feature type="transmembrane region" description="Helical" evidence="7">
    <location>
        <begin position="414"/>
        <end position="432"/>
    </location>
</feature>
<comment type="subcellular location">
    <subcellularLocation>
        <location evidence="1">Membrane</location>
        <topology evidence="1">Multi-pass membrane protein</topology>
    </subcellularLocation>
</comment>
<dbReference type="Gene3D" id="1.20.1250.20">
    <property type="entry name" value="MFS general substrate transporter like domains"/>
    <property type="match status" value="1"/>
</dbReference>
<dbReference type="PANTHER" id="PTHR43791">
    <property type="entry name" value="PERMEASE-RELATED"/>
    <property type="match status" value="1"/>
</dbReference>
<protein>
    <recommendedName>
        <fullName evidence="8">Major facilitator superfamily (MFS) profile domain-containing protein</fullName>
    </recommendedName>
</protein>
<evidence type="ECO:0000256" key="1">
    <source>
        <dbReference type="ARBA" id="ARBA00004141"/>
    </source>
</evidence>
<name>A0AAD6BXL8_9EURO</name>
<feature type="transmembrane region" description="Helical" evidence="7">
    <location>
        <begin position="219"/>
        <end position="239"/>
    </location>
</feature>
<feature type="transmembrane region" description="Helical" evidence="7">
    <location>
        <begin position="323"/>
        <end position="343"/>
    </location>
</feature>
<comment type="similarity">
    <text evidence="2">Belongs to the major facilitator superfamily.</text>
</comment>
<evidence type="ECO:0000256" key="4">
    <source>
        <dbReference type="ARBA" id="ARBA00022692"/>
    </source>
</evidence>
<reference evidence="9" key="2">
    <citation type="journal article" date="2023" name="IMA Fungus">
        <title>Comparative genomic study of the Penicillium genus elucidates a diverse pangenome and 15 lateral gene transfer events.</title>
        <authorList>
            <person name="Petersen C."/>
            <person name="Sorensen T."/>
            <person name="Nielsen M.R."/>
            <person name="Sondergaard T.E."/>
            <person name="Sorensen J.L."/>
            <person name="Fitzpatrick D.A."/>
            <person name="Frisvad J.C."/>
            <person name="Nielsen K.L."/>
        </authorList>
    </citation>
    <scope>NUCLEOTIDE SEQUENCE</scope>
    <source>
        <strain evidence="9">IBT 16125</strain>
    </source>
</reference>
<dbReference type="AlphaFoldDB" id="A0AAD6BXL8"/>
<dbReference type="GO" id="GO:0022857">
    <property type="term" value="F:transmembrane transporter activity"/>
    <property type="evidence" value="ECO:0007669"/>
    <property type="project" value="InterPro"/>
</dbReference>
<feature type="transmembrane region" description="Helical" evidence="7">
    <location>
        <begin position="291"/>
        <end position="311"/>
    </location>
</feature>
<feature type="transmembrane region" description="Helical" evidence="7">
    <location>
        <begin position="154"/>
        <end position="173"/>
    </location>
</feature>
<dbReference type="PANTHER" id="PTHR43791:SF20">
    <property type="entry name" value="TRANSPORTER, PUTATIVE (AFU_ORTHOLOGUE AFUA_3G14670)-RELATED"/>
    <property type="match status" value="1"/>
</dbReference>
<organism evidence="9 10">
    <name type="scientific">Penicillium daleae</name>
    <dbReference type="NCBI Taxonomy" id="63821"/>
    <lineage>
        <taxon>Eukaryota</taxon>
        <taxon>Fungi</taxon>
        <taxon>Dikarya</taxon>
        <taxon>Ascomycota</taxon>
        <taxon>Pezizomycotina</taxon>
        <taxon>Eurotiomycetes</taxon>
        <taxon>Eurotiomycetidae</taxon>
        <taxon>Eurotiales</taxon>
        <taxon>Aspergillaceae</taxon>
        <taxon>Penicillium</taxon>
    </lineage>
</organism>
<dbReference type="RefSeq" id="XP_056761237.1">
    <property type="nucleotide sequence ID" value="XM_056912388.1"/>
</dbReference>
<dbReference type="SUPFAM" id="SSF103473">
    <property type="entry name" value="MFS general substrate transporter"/>
    <property type="match status" value="1"/>
</dbReference>
<dbReference type="Proteomes" id="UP001213681">
    <property type="component" value="Unassembled WGS sequence"/>
</dbReference>
<evidence type="ECO:0000256" key="7">
    <source>
        <dbReference type="SAM" id="Phobius"/>
    </source>
</evidence>
<evidence type="ECO:0000256" key="3">
    <source>
        <dbReference type="ARBA" id="ARBA00022448"/>
    </source>
</evidence>
<dbReference type="GeneID" id="81602631"/>
<feature type="transmembrane region" description="Helical" evidence="7">
    <location>
        <begin position="185"/>
        <end position="207"/>
    </location>
</feature>
<reference evidence="9" key="1">
    <citation type="submission" date="2022-12" db="EMBL/GenBank/DDBJ databases">
        <authorList>
            <person name="Petersen C."/>
        </authorList>
    </citation>
    <scope>NUCLEOTIDE SEQUENCE</scope>
    <source>
        <strain evidence="9">IBT 16125</strain>
    </source>
</reference>
<feature type="transmembrane region" description="Helical" evidence="7">
    <location>
        <begin position="123"/>
        <end position="142"/>
    </location>
</feature>
<dbReference type="EMBL" id="JAPVEA010000008">
    <property type="protein sequence ID" value="KAJ5438008.1"/>
    <property type="molecule type" value="Genomic_DNA"/>
</dbReference>
<dbReference type="InterPro" id="IPR020846">
    <property type="entry name" value="MFS_dom"/>
</dbReference>
<evidence type="ECO:0000259" key="8">
    <source>
        <dbReference type="PROSITE" id="PS50850"/>
    </source>
</evidence>
<sequence length="510" mass="56391">MSNMDSIGQVKPDTEQAEIVKLGPLHQLPLPEELESLESHERENLEKELVRRLDNCLLPAVVILFLMNILDRNNIANAKIAGLPKTLGITNTQYNTCLMIFYVGYIVTQLPSNLVITKVKPSIYIGVVTAAWGVVSMCQAFTHNFAGLFICRFILGLVEGPFLPGVFFLMSCWYKRSELPPRIALLYGANMLASAFGGLIAAGIVARMEGKMGRPAWEWLFIIEGSMTVVIALLVIPFIPDYPLSTKRWWITHEHQVLADWRLRNENAGLIDNDPDSILWGVRQAVMDPKLYMFILLQMALITAQSFNNFFPSIVGTLGYNETITLLLTAPPYAFAFICSLALSFHAAKKQERGFHIAVPLLFALIGNILAMFVPSTGGRYVSMFLMTSGSYSPYNLCVSWLSSSLPRPKAKRASALAIVNLMGAGVAHFYTSYMFPDSQKPRYYAGGGVMSGACLVCAVTALGIKWHLKRQNTEIERAELEEGALIGSAIAGSKTGQRSDAVVSFRYVH</sequence>
<proteinExistence type="inferred from homology"/>
<dbReference type="GO" id="GO:0016020">
    <property type="term" value="C:membrane"/>
    <property type="evidence" value="ECO:0007669"/>
    <property type="project" value="UniProtKB-SubCell"/>
</dbReference>
<accession>A0AAD6BXL8</accession>
<gene>
    <name evidence="9" type="ORF">N7458_009006</name>
</gene>
<evidence type="ECO:0000313" key="10">
    <source>
        <dbReference type="Proteomes" id="UP001213681"/>
    </source>
</evidence>
<evidence type="ECO:0000256" key="6">
    <source>
        <dbReference type="ARBA" id="ARBA00023136"/>
    </source>
</evidence>
<feature type="transmembrane region" description="Helical" evidence="7">
    <location>
        <begin position="381"/>
        <end position="402"/>
    </location>
</feature>
<dbReference type="FunFam" id="1.20.1250.20:FF:000057">
    <property type="entry name" value="MFS general substrate transporter"/>
    <property type="match status" value="1"/>
</dbReference>
<feature type="domain" description="Major facilitator superfamily (MFS) profile" evidence="8">
    <location>
        <begin position="57"/>
        <end position="470"/>
    </location>
</feature>